<keyword evidence="3" id="KW-1185">Reference proteome</keyword>
<organism evidence="2 3">
    <name type="scientific">Ameca splendens</name>
    <dbReference type="NCBI Taxonomy" id="208324"/>
    <lineage>
        <taxon>Eukaryota</taxon>
        <taxon>Metazoa</taxon>
        <taxon>Chordata</taxon>
        <taxon>Craniata</taxon>
        <taxon>Vertebrata</taxon>
        <taxon>Euteleostomi</taxon>
        <taxon>Actinopterygii</taxon>
        <taxon>Neopterygii</taxon>
        <taxon>Teleostei</taxon>
        <taxon>Neoteleostei</taxon>
        <taxon>Acanthomorphata</taxon>
        <taxon>Ovalentaria</taxon>
        <taxon>Atherinomorphae</taxon>
        <taxon>Cyprinodontiformes</taxon>
        <taxon>Goodeidae</taxon>
        <taxon>Ameca</taxon>
    </lineage>
</organism>
<dbReference type="EMBL" id="JAHRIP010087251">
    <property type="protein sequence ID" value="MEQ2315790.1"/>
    <property type="molecule type" value="Genomic_DNA"/>
</dbReference>
<gene>
    <name evidence="2" type="ORF">AMECASPLE_025992</name>
</gene>
<dbReference type="InterPro" id="IPR029246">
    <property type="entry name" value="TALPID3"/>
</dbReference>
<dbReference type="Pfam" id="PF15324">
    <property type="entry name" value="TALPID3"/>
    <property type="match status" value="1"/>
</dbReference>
<sequence length="164" mass="18237">MSQLSDGIQKMLHTNREGDSRGQGLSQQTLHHLETLQSQQLQLQSQLLESAIKIVRGHDSVTSDSKAAAKVWDQKPSSSGTGGTAITPAVIQRDAVTMETWHRDFRPEQTSRSSRSYREAVSCSWKAARLDEEKNKEALVDSWTSPPPRLKGWLTVPRASVDSK</sequence>
<comment type="caution">
    <text evidence="2">The sequence shown here is derived from an EMBL/GenBank/DDBJ whole genome shotgun (WGS) entry which is preliminary data.</text>
</comment>
<dbReference type="Proteomes" id="UP001469553">
    <property type="component" value="Unassembled WGS sequence"/>
</dbReference>
<feature type="region of interest" description="Disordered" evidence="1">
    <location>
        <begin position="63"/>
        <end position="89"/>
    </location>
</feature>
<evidence type="ECO:0000313" key="3">
    <source>
        <dbReference type="Proteomes" id="UP001469553"/>
    </source>
</evidence>
<accession>A0ABV1ABP3</accession>
<evidence type="ECO:0000313" key="2">
    <source>
        <dbReference type="EMBL" id="MEQ2315790.1"/>
    </source>
</evidence>
<reference evidence="2 3" key="1">
    <citation type="submission" date="2021-06" db="EMBL/GenBank/DDBJ databases">
        <authorList>
            <person name="Palmer J.M."/>
        </authorList>
    </citation>
    <scope>NUCLEOTIDE SEQUENCE [LARGE SCALE GENOMIC DNA]</scope>
    <source>
        <strain evidence="2 3">AS_MEX2019</strain>
        <tissue evidence="2">Muscle</tissue>
    </source>
</reference>
<name>A0ABV1ABP3_9TELE</name>
<protein>
    <submittedName>
        <fullName evidence="2">Uncharacterized protein</fullName>
    </submittedName>
</protein>
<proteinExistence type="predicted"/>
<feature type="region of interest" description="Disordered" evidence="1">
    <location>
        <begin position="1"/>
        <end position="26"/>
    </location>
</feature>
<evidence type="ECO:0000256" key="1">
    <source>
        <dbReference type="SAM" id="MobiDB-lite"/>
    </source>
</evidence>